<dbReference type="PANTHER" id="PTHR43479">
    <property type="entry name" value="ACREF/ENVCD OPERON REPRESSOR-RELATED"/>
    <property type="match status" value="1"/>
</dbReference>
<evidence type="ECO:0000313" key="4">
    <source>
        <dbReference type="EMBL" id="TDW20806.1"/>
    </source>
</evidence>
<reference evidence="4 5" key="1">
    <citation type="submission" date="2019-03" db="EMBL/GenBank/DDBJ databases">
        <title>Genomic Encyclopedia of Type Strains, Phase IV (KMG-IV): sequencing the most valuable type-strain genomes for metagenomic binning, comparative biology and taxonomic classification.</title>
        <authorList>
            <person name="Goeker M."/>
        </authorList>
    </citation>
    <scope>NUCLEOTIDE SEQUENCE [LARGE SCALE GENOMIC DNA]</scope>
    <source>
        <strain evidence="4 5">DSM 28867</strain>
    </source>
</reference>
<dbReference type="InterPro" id="IPR009057">
    <property type="entry name" value="Homeodomain-like_sf"/>
</dbReference>
<dbReference type="EMBL" id="SODD01000010">
    <property type="protein sequence ID" value="TDW20806.1"/>
    <property type="molecule type" value="Genomic_DNA"/>
</dbReference>
<dbReference type="Pfam" id="PF00440">
    <property type="entry name" value="TetR_N"/>
    <property type="match status" value="1"/>
</dbReference>
<accession>A0A4R7ZTD5</accession>
<keyword evidence="5" id="KW-1185">Reference proteome</keyword>
<dbReference type="GO" id="GO:0003677">
    <property type="term" value="F:DNA binding"/>
    <property type="evidence" value="ECO:0007669"/>
    <property type="project" value="UniProtKB-UniRule"/>
</dbReference>
<sequence length="208" mass="24363">MNTKDRIVECALQLFSKRGYSAVSVEEIAKNVGIKAPSLYKHFKGKQAILDAIVDEMNCRYIKTMHKLNISGSDALMDVSKLSIISNEQLTNIGKYLFSFFIHDEWIQQYRKLLVLEQFHNRDIAQHYTNQYFKDPLNYLESLFSSMMDNNQMHVYNAKIIAMHFYAPIKQLIDLCDSDAQFENEALVLLEQHLQQFNALYRVEEHQL</sequence>
<dbReference type="PANTHER" id="PTHR43479:SF11">
    <property type="entry name" value="ACREF_ENVCD OPERON REPRESSOR-RELATED"/>
    <property type="match status" value="1"/>
</dbReference>
<proteinExistence type="predicted"/>
<feature type="domain" description="HTH tetR-type" evidence="3">
    <location>
        <begin position="1"/>
        <end position="61"/>
    </location>
</feature>
<evidence type="ECO:0000256" key="2">
    <source>
        <dbReference type="PROSITE-ProRule" id="PRU00335"/>
    </source>
</evidence>
<dbReference type="AlphaFoldDB" id="A0A4R7ZTD5"/>
<evidence type="ECO:0000313" key="5">
    <source>
        <dbReference type="Proteomes" id="UP000294743"/>
    </source>
</evidence>
<protein>
    <submittedName>
        <fullName evidence="4">TetR family transcriptional regulator</fullName>
    </submittedName>
</protein>
<dbReference type="Gene3D" id="1.10.357.10">
    <property type="entry name" value="Tetracycline Repressor, domain 2"/>
    <property type="match status" value="1"/>
</dbReference>
<dbReference type="Proteomes" id="UP000294743">
    <property type="component" value="Unassembled WGS sequence"/>
</dbReference>
<dbReference type="InterPro" id="IPR050624">
    <property type="entry name" value="HTH-type_Tx_Regulator"/>
</dbReference>
<evidence type="ECO:0000256" key="1">
    <source>
        <dbReference type="ARBA" id="ARBA00023125"/>
    </source>
</evidence>
<dbReference type="SUPFAM" id="SSF46689">
    <property type="entry name" value="Homeodomain-like"/>
    <property type="match status" value="1"/>
</dbReference>
<dbReference type="OrthoDB" id="9808476at2"/>
<evidence type="ECO:0000259" key="3">
    <source>
        <dbReference type="PROSITE" id="PS50977"/>
    </source>
</evidence>
<dbReference type="PROSITE" id="PS50977">
    <property type="entry name" value="HTH_TETR_2"/>
    <property type="match status" value="1"/>
</dbReference>
<dbReference type="RefSeq" id="WP_134168868.1">
    <property type="nucleotide sequence ID" value="NZ_SODD01000010.1"/>
</dbReference>
<comment type="caution">
    <text evidence="4">The sequence shown here is derived from an EMBL/GenBank/DDBJ whole genome shotgun (WGS) entry which is preliminary data.</text>
</comment>
<name>A0A4R7ZTD5_9FIRM</name>
<organism evidence="4 5">
    <name type="scientific">Breznakia blatticola</name>
    <dbReference type="NCBI Taxonomy" id="1754012"/>
    <lineage>
        <taxon>Bacteria</taxon>
        <taxon>Bacillati</taxon>
        <taxon>Bacillota</taxon>
        <taxon>Erysipelotrichia</taxon>
        <taxon>Erysipelotrichales</taxon>
        <taxon>Erysipelotrichaceae</taxon>
        <taxon>Breznakia</taxon>
    </lineage>
</organism>
<dbReference type="InterPro" id="IPR001647">
    <property type="entry name" value="HTH_TetR"/>
</dbReference>
<gene>
    <name evidence="4" type="ORF">EDD63_11026</name>
</gene>
<dbReference type="PRINTS" id="PR00455">
    <property type="entry name" value="HTHTETR"/>
</dbReference>
<keyword evidence="1 2" id="KW-0238">DNA-binding</keyword>
<feature type="DNA-binding region" description="H-T-H motif" evidence="2">
    <location>
        <begin position="24"/>
        <end position="43"/>
    </location>
</feature>